<dbReference type="AlphaFoldDB" id="A0A3D4SYL4"/>
<dbReference type="EMBL" id="DQID01000163">
    <property type="protein sequence ID" value="HCT14373.1"/>
    <property type="molecule type" value="Genomic_DNA"/>
</dbReference>
<evidence type="ECO:0000256" key="1">
    <source>
        <dbReference type="SAM" id="MobiDB-lite"/>
    </source>
</evidence>
<sequence>MSLRKPRPTRSSSRPLWTGKKTPTARRMSTMKINPDQNTSLEQLKNLDAYRASQRTPVEFFPIDLDLGTGFPYLVASIDHTYGVAVPVGRDWMDHYDQLPQKTTLKLVSTSTFHRDGTDYLQVTLTDENLLRTFGDFVDNLFEALGDNEGTDPGEVTVQLLTESQRLFRAAGTAVPSNEVQAGLLLELETLRRLYDGIGADALRRWTGPDNERHDFELADLSLECKATLSRENLAVTIHGAHQLSPMGDKPLVLLVRKYEKTIDGGLSVPDLIREISALPGIDTEEFARKLGEAGLSPEVLEKDAEFTRFNHVESHEFDITEAFPHVEAEHLSNRINQVSYTVDLRDPSSIPGHRDSLKILKEDN</sequence>
<name>A0A3D4SYL4_9CORY</name>
<comment type="caution">
    <text evidence="2">The sequence shown here is derived from an EMBL/GenBank/DDBJ whole genome shotgun (WGS) entry which is preliminary data.</text>
</comment>
<evidence type="ECO:0000313" key="2">
    <source>
        <dbReference type="EMBL" id="HCT14373.1"/>
    </source>
</evidence>
<proteinExistence type="predicted"/>
<gene>
    <name evidence="2" type="ORF">DIW82_06165</name>
</gene>
<protein>
    <recommendedName>
        <fullName evidence="4">PD-(D/E)XK motif protein</fullName>
    </recommendedName>
</protein>
<evidence type="ECO:0008006" key="4">
    <source>
        <dbReference type="Google" id="ProtNLM"/>
    </source>
</evidence>
<organism evidence="2 3">
    <name type="scientific">Corynebacterium nuruki</name>
    <dbReference type="NCBI Taxonomy" id="1032851"/>
    <lineage>
        <taxon>Bacteria</taxon>
        <taxon>Bacillati</taxon>
        <taxon>Actinomycetota</taxon>
        <taxon>Actinomycetes</taxon>
        <taxon>Mycobacteriales</taxon>
        <taxon>Corynebacteriaceae</taxon>
        <taxon>Corynebacterium</taxon>
    </lineage>
</organism>
<dbReference type="Proteomes" id="UP000261739">
    <property type="component" value="Unassembled WGS sequence"/>
</dbReference>
<dbReference type="STRING" id="863239.GCA_000213935_00909"/>
<feature type="region of interest" description="Disordered" evidence="1">
    <location>
        <begin position="1"/>
        <end position="25"/>
    </location>
</feature>
<dbReference type="Pfam" id="PF14390">
    <property type="entry name" value="DUF4420"/>
    <property type="match status" value="1"/>
</dbReference>
<accession>A0A3D4SYL4</accession>
<evidence type="ECO:0000313" key="3">
    <source>
        <dbReference type="Proteomes" id="UP000261739"/>
    </source>
</evidence>
<reference evidence="2 3" key="1">
    <citation type="journal article" date="2018" name="Nat. Biotechnol.">
        <title>A standardized bacterial taxonomy based on genome phylogeny substantially revises the tree of life.</title>
        <authorList>
            <person name="Parks D.H."/>
            <person name="Chuvochina M."/>
            <person name="Waite D.W."/>
            <person name="Rinke C."/>
            <person name="Skarshewski A."/>
            <person name="Chaumeil P.A."/>
            <person name="Hugenholtz P."/>
        </authorList>
    </citation>
    <scope>NUCLEOTIDE SEQUENCE [LARGE SCALE GENOMIC DNA]</scope>
    <source>
        <strain evidence="2">UBA11247</strain>
    </source>
</reference>
<dbReference type="InterPro" id="IPR025534">
    <property type="entry name" value="DUF4420"/>
</dbReference>